<dbReference type="PANTHER" id="PTHR37066:SF1">
    <property type="entry name" value="LNS2_PITP DOMAIN-CONTAINING PROTEIN"/>
    <property type="match status" value="1"/>
</dbReference>
<dbReference type="EMBL" id="JAGDFL010000580">
    <property type="protein sequence ID" value="KAG7384829.1"/>
    <property type="molecule type" value="Genomic_DNA"/>
</dbReference>
<reference evidence="2" key="1">
    <citation type="submission" date="2021-02" db="EMBL/GenBank/DDBJ databases">
        <authorList>
            <person name="Palmer J.M."/>
        </authorList>
    </citation>
    <scope>NUCLEOTIDE SEQUENCE</scope>
    <source>
        <strain evidence="2">SCRP23</strain>
    </source>
</reference>
<accession>A0A8T1VXV7</accession>
<dbReference type="Proteomes" id="UP000693981">
    <property type="component" value="Unassembled WGS sequence"/>
</dbReference>
<evidence type="ECO:0000313" key="2">
    <source>
        <dbReference type="EMBL" id="KAG7384829.1"/>
    </source>
</evidence>
<protein>
    <recommendedName>
        <fullName evidence="1">Helicase-associated domain-containing protein</fullName>
    </recommendedName>
</protein>
<name>A0A8T1VXV7_9STRA</name>
<organism evidence="2 3">
    <name type="scientific">Phytophthora boehmeriae</name>
    <dbReference type="NCBI Taxonomy" id="109152"/>
    <lineage>
        <taxon>Eukaryota</taxon>
        <taxon>Sar</taxon>
        <taxon>Stramenopiles</taxon>
        <taxon>Oomycota</taxon>
        <taxon>Peronosporomycetes</taxon>
        <taxon>Peronosporales</taxon>
        <taxon>Peronosporaceae</taxon>
        <taxon>Phytophthora</taxon>
    </lineage>
</organism>
<gene>
    <name evidence="2" type="ORF">PHYBOEH_009307</name>
</gene>
<proteinExistence type="predicted"/>
<dbReference type="OrthoDB" id="101853at2759"/>
<evidence type="ECO:0000313" key="3">
    <source>
        <dbReference type="Proteomes" id="UP000693981"/>
    </source>
</evidence>
<keyword evidence="3" id="KW-1185">Reference proteome</keyword>
<sequence length="314" mass="36536">MVPVKFVVPSGDPQWPRETWGYPLGPHTKHLRMLKNTKKALPSFAITDLQTLNFPWHVRQYKWDVMVLPALRKYYELHGNTKVAMGYVVPKDDEAWPKHLRGLGLGKTVASIKYADAFAPQRLADREELERLEFSTELKWRRERTWSDRILPALTVFRRQFGHCNVHFNFVVPDSPEWPKVAQGMRLGATVANIRSKGNYEDLADRDKDKLKAIDFVWSPEEERWKDKILPALETYAKVNGHGWVPVDFVVPDEEPWSEQARGLRLGNVFMKIRHTGAYASYVEKDRDRLQAIGIDFTIPYDPRILQKTSNQQQ</sequence>
<evidence type="ECO:0000259" key="1">
    <source>
        <dbReference type="Pfam" id="PF03457"/>
    </source>
</evidence>
<feature type="domain" description="Helicase-associated" evidence="1">
    <location>
        <begin position="143"/>
        <end position="216"/>
    </location>
</feature>
<comment type="caution">
    <text evidence="2">The sequence shown here is derived from an EMBL/GenBank/DDBJ whole genome shotgun (WGS) entry which is preliminary data.</text>
</comment>
<dbReference type="PANTHER" id="PTHR37066">
    <property type="entry name" value="HELICASE-ASSOCIATED"/>
    <property type="match status" value="1"/>
</dbReference>
<dbReference type="AlphaFoldDB" id="A0A8T1VXV7"/>
<dbReference type="InterPro" id="IPR005114">
    <property type="entry name" value="Helicase_assoc"/>
</dbReference>
<dbReference type="Pfam" id="PF03457">
    <property type="entry name" value="HA"/>
    <property type="match status" value="1"/>
</dbReference>